<comment type="pathway">
    <text evidence="2 10">Carbohydrate degradation; pentose phosphate pathway; D-ribulose 5-phosphate from D-glucose 6-phosphate (oxidative stage): step 1/3.</text>
</comment>
<comment type="catalytic activity">
    <reaction evidence="9">
        <text>D-glucose 6-phosphate + NADP(+) = 6-phospho-D-glucono-1,5-lactone + NADPH + H(+)</text>
        <dbReference type="Rhea" id="RHEA:15841"/>
        <dbReference type="ChEBI" id="CHEBI:15378"/>
        <dbReference type="ChEBI" id="CHEBI:57783"/>
        <dbReference type="ChEBI" id="CHEBI:57955"/>
        <dbReference type="ChEBI" id="CHEBI:58349"/>
        <dbReference type="ChEBI" id="CHEBI:61548"/>
        <dbReference type="EC" id="1.1.1.49"/>
    </reaction>
    <physiologicalReaction direction="left-to-right" evidence="9">
        <dbReference type="Rhea" id="RHEA:15842"/>
    </physiologicalReaction>
</comment>
<dbReference type="OMA" id="RISWEIF"/>
<organism evidence="13 14">
    <name type="scientific">Tigriopus californicus</name>
    <name type="common">Marine copepod</name>
    <dbReference type="NCBI Taxonomy" id="6832"/>
    <lineage>
        <taxon>Eukaryota</taxon>
        <taxon>Metazoa</taxon>
        <taxon>Ecdysozoa</taxon>
        <taxon>Arthropoda</taxon>
        <taxon>Crustacea</taxon>
        <taxon>Multicrustacea</taxon>
        <taxon>Hexanauplia</taxon>
        <taxon>Copepoda</taxon>
        <taxon>Harpacticoida</taxon>
        <taxon>Harpacticidae</taxon>
        <taxon>Tigriopus</taxon>
    </lineage>
</organism>
<dbReference type="NCBIfam" id="TIGR00871">
    <property type="entry name" value="zwf"/>
    <property type="match status" value="1"/>
</dbReference>
<dbReference type="PRINTS" id="PR00079">
    <property type="entry name" value="G6PDHDRGNASE"/>
</dbReference>
<evidence type="ECO:0000313" key="14">
    <source>
        <dbReference type="Proteomes" id="UP000318571"/>
    </source>
</evidence>
<dbReference type="Pfam" id="PF02781">
    <property type="entry name" value="G6PD_C"/>
    <property type="match status" value="1"/>
</dbReference>
<dbReference type="GO" id="GO:0050661">
    <property type="term" value="F:NADP binding"/>
    <property type="evidence" value="ECO:0007669"/>
    <property type="project" value="InterPro"/>
</dbReference>
<dbReference type="OrthoDB" id="60984at2759"/>
<evidence type="ECO:0000256" key="9">
    <source>
        <dbReference type="ARBA" id="ARBA00047696"/>
    </source>
</evidence>
<dbReference type="SUPFAM" id="SSF51735">
    <property type="entry name" value="NAD(P)-binding Rossmann-fold domains"/>
    <property type="match status" value="1"/>
</dbReference>
<keyword evidence="14" id="KW-1185">Reference proteome</keyword>
<sequence length="522" mass="58612">MSKSETNPTITDFLEEIVHLDLPIHSETSSVVIAKSNMSDRGTILVVMGASGDLARKSIYPALWSLYMHDLLPANTFIVGFARSKISIADILDKAFSPTEQEHAKFPGFSGINFYEYGSYSDAEESLLLSLRFDSIEEHFRQKHLSGHNRIFYVALPPSVYQSVTTLIKQVWMAPGEGKTTLVLEKPFGTNLGSCDELSDHLSDLFQSEQIRLVDHYLWLEMTGTIMTVRSVNSLFSQIWDKNFISSVLISFKEDFGTQGRGGYFDKSGIIRDVMQNHLLQLLCVVAMEIPCGCSQESAIIEKSKLLEAISPIDPDEVVLGQYIGNSDREDGYLDDPTVPDDSLTPTFATIVFHINNDRWKGVPFIMTAGKALNETKDEIRIQFKSSLMEDIGLDLKRNELVFQIKPVENVAMNVIINEPGLSPRLIEDRLSLDLRKHFSNHRFPDAYENLFAHLLGDGQSIGSFVGAEELRISWEIFSPLLEKIESEQWKPIPYKFGSSGPVKAGQLIQAKGFKGFETHLL</sequence>
<evidence type="ECO:0000259" key="12">
    <source>
        <dbReference type="Pfam" id="PF02781"/>
    </source>
</evidence>
<evidence type="ECO:0000256" key="4">
    <source>
        <dbReference type="ARBA" id="ARBA00020444"/>
    </source>
</evidence>
<comment type="caution">
    <text evidence="13">The sequence shown here is derived from an EMBL/GenBank/DDBJ whole genome shotgun (WGS) entry which is preliminary data.</text>
</comment>
<dbReference type="AlphaFoldDB" id="A0A553ND86"/>
<dbReference type="PIRSF" id="PIRSF000110">
    <property type="entry name" value="G6PD"/>
    <property type="match status" value="1"/>
</dbReference>
<keyword evidence="7 10" id="KW-0560">Oxidoreductase</keyword>
<comment type="function">
    <text evidence="1">Cytosolic glucose-6-phosphate dehydrogenase that catalyzes the first and rate-limiting step of the oxidative branch within the pentose phosphate pathway/shunt, an alternative route to glycolysis for the dissimilation of carbohydrates and a major source of reducing power and metabolic intermediates for fatty acid and nucleic acid biosynthetic processes.</text>
</comment>
<dbReference type="UniPathway" id="UPA00115">
    <property type="reaction ID" value="UER00408"/>
</dbReference>
<feature type="domain" description="Glucose-6-phosphate dehydrogenase C-terminal" evidence="12">
    <location>
        <begin position="227"/>
        <end position="513"/>
    </location>
</feature>
<dbReference type="Gene3D" id="3.40.50.720">
    <property type="entry name" value="NAD(P)-binding Rossmann-like Domain"/>
    <property type="match status" value="1"/>
</dbReference>
<dbReference type="InterPro" id="IPR022675">
    <property type="entry name" value="G6P_DH_C"/>
</dbReference>
<dbReference type="HAMAP" id="MF_00966">
    <property type="entry name" value="G6PD"/>
    <property type="match status" value="1"/>
</dbReference>
<dbReference type="Gene3D" id="3.30.360.10">
    <property type="entry name" value="Dihydrodipicolinate Reductase, domain 2"/>
    <property type="match status" value="1"/>
</dbReference>
<accession>A0A553ND86</accession>
<keyword evidence="8 10" id="KW-0119">Carbohydrate metabolism</keyword>
<dbReference type="GO" id="GO:0009051">
    <property type="term" value="P:pentose-phosphate shunt, oxidative branch"/>
    <property type="evidence" value="ECO:0007669"/>
    <property type="project" value="TreeGrafter"/>
</dbReference>
<dbReference type="GO" id="GO:0006006">
    <property type="term" value="P:glucose metabolic process"/>
    <property type="evidence" value="ECO:0007669"/>
    <property type="project" value="UniProtKB-KW"/>
</dbReference>
<gene>
    <name evidence="13" type="ORF">TCAL_02648</name>
</gene>
<dbReference type="EMBL" id="VCGU01000458">
    <property type="protein sequence ID" value="TRY63416.1"/>
    <property type="molecule type" value="Genomic_DNA"/>
</dbReference>
<evidence type="ECO:0000313" key="13">
    <source>
        <dbReference type="EMBL" id="TRY63416.1"/>
    </source>
</evidence>
<dbReference type="PANTHER" id="PTHR23429:SF0">
    <property type="entry name" value="GLUCOSE-6-PHOSPHATE 1-DEHYDROGENASE"/>
    <property type="match status" value="1"/>
</dbReference>
<comment type="function">
    <text evidence="10">Catalyzes the rate-limiting step of the oxidative pentose-phosphate pathway, which represents a route for the dissimilation of carbohydrates besides glycolysis.</text>
</comment>
<dbReference type="InterPro" id="IPR001282">
    <property type="entry name" value="G6P_DH"/>
</dbReference>
<dbReference type="GO" id="GO:0005829">
    <property type="term" value="C:cytosol"/>
    <property type="evidence" value="ECO:0007669"/>
    <property type="project" value="TreeGrafter"/>
</dbReference>
<dbReference type="PANTHER" id="PTHR23429">
    <property type="entry name" value="GLUCOSE-6-PHOSPHATE 1-DEHYDROGENASE G6PD"/>
    <property type="match status" value="1"/>
</dbReference>
<protein>
    <recommendedName>
        <fullName evidence="4 10">Glucose-6-phosphate 1-dehydrogenase</fullName>
        <ecNumber evidence="3 10">1.1.1.49</ecNumber>
    </recommendedName>
</protein>
<keyword evidence="5 10" id="KW-0313">Glucose metabolism</keyword>
<evidence type="ECO:0000256" key="2">
    <source>
        <dbReference type="ARBA" id="ARBA00004937"/>
    </source>
</evidence>
<evidence type="ECO:0000256" key="7">
    <source>
        <dbReference type="ARBA" id="ARBA00023002"/>
    </source>
</evidence>
<name>A0A553ND86_TIGCA</name>
<comment type="similarity">
    <text evidence="10">Belongs to the glucose-6-phosphate dehydrogenase family.</text>
</comment>
<dbReference type="SUPFAM" id="SSF55347">
    <property type="entry name" value="Glyceraldehyde-3-phosphate dehydrogenase-like, C-terminal domain"/>
    <property type="match status" value="1"/>
</dbReference>
<evidence type="ECO:0000256" key="6">
    <source>
        <dbReference type="ARBA" id="ARBA00022857"/>
    </source>
</evidence>
<feature type="domain" description="Glucose-6-phosphate dehydrogenase NAD-binding" evidence="11">
    <location>
        <begin position="46"/>
        <end position="221"/>
    </location>
</feature>
<dbReference type="InterPro" id="IPR036291">
    <property type="entry name" value="NAD(P)-bd_dom_sf"/>
</dbReference>
<dbReference type="Pfam" id="PF00479">
    <property type="entry name" value="G6PD_N"/>
    <property type="match status" value="1"/>
</dbReference>
<proteinExistence type="inferred from homology"/>
<evidence type="ECO:0000259" key="11">
    <source>
        <dbReference type="Pfam" id="PF00479"/>
    </source>
</evidence>
<keyword evidence="6 10" id="KW-0521">NADP</keyword>
<evidence type="ECO:0000256" key="1">
    <source>
        <dbReference type="ARBA" id="ARBA00002914"/>
    </source>
</evidence>
<evidence type="ECO:0000256" key="10">
    <source>
        <dbReference type="RuleBase" id="RU362120"/>
    </source>
</evidence>
<dbReference type="GO" id="GO:0004345">
    <property type="term" value="F:glucose-6-phosphate dehydrogenase activity"/>
    <property type="evidence" value="ECO:0007669"/>
    <property type="project" value="UniProtKB-EC"/>
</dbReference>
<dbReference type="EC" id="1.1.1.49" evidence="3 10"/>
<dbReference type="STRING" id="6832.A0A553ND86"/>
<dbReference type="InterPro" id="IPR022674">
    <property type="entry name" value="G6P_DH_NAD-bd"/>
</dbReference>
<evidence type="ECO:0000256" key="5">
    <source>
        <dbReference type="ARBA" id="ARBA00022526"/>
    </source>
</evidence>
<reference evidence="13 14" key="1">
    <citation type="journal article" date="2018" name="Nat. Ecol. Evol.">
        <title>Genomic signatures of mitonuclear coevolution across populations of Tigriopus californicus.</title>
        <authorList>
            <person name="Barreto F.S."/>
            <person name="Watson E.T."/>
            <person name="Lima T.G."/>
            <person name="Willett C.S."/>
            <person name="Edmands S."/>
            <person name="Li W."/>
            <person name="Burton R.S."/>
        </authorList>
    </citation>
    <scope>NUCLEOTIDE SEQUENCE [LARGE SCALE GENOMIC DNA]</scope>
    <source>
        <strain evidence="13 14">San Diego</strain>
    </source>
</reference>
<dbReference type="Proteomes" id="UP000318571">
    <property type="component" value="Chromosome 10"/>
</dbReference>
<evidence type="ECO:0000256" key="3">
    <source>
        <dbReference type="ARBA" id="ARBA00013019"/>
    </source>
</evidence>
<evidence type="ECO:0000256" key="8">
    <source>
        <dbReference type="ARBA" id="ARBA00023277"/>
    </source>
</evidence>